<dbReference type="EMBL" id="JWTA01000020">
    <property type="protein sequence ID" value="KIC61355.1"/>
    <property type="molecule type" value="Genomic_DNA"/>
</dbReference>
<dbReference type="STRING" id="363331.RM51_17895"/>
<dbReference type="AlphaFoldDB" id="A0A0B4DAK8"/>
<name>A0A0B4DAK8_9FLAO</name>
<accession>A0A0B4DAK8</accession>
<dbReference type="Pfam" id="PF09357">
    <property type="entry name" value="RteC"/>
    <property type="match status" value="1"/>
</dbReference>
<dbReference type="Proteomes" id="UP000031167">
    <property type="component" value="Unassembled WGS sequence"/>
</dbReference>
<evidence type="ECO:0000313" key="1">
    <source>
        <dbReference type="EMBL" id="KIC61355.1"/>
    </source>
</evidence>
<gene>
    <name evidence="1" type="ORF">RM51_17895</name>
</gene>
<keyword evidence="2" id="KW-1185">Reference proteome</keyword>
<evidence type="ECO:0008006" key="3">
    <source>
        <dbReference type="Google" id="ProtNLM"/>
    </source>
</evidence>
<reference evidence="1 2" key="1">
    <citation type="submission" date="2014-12" db="EMBL/GenBank/DDBJ databases">
        <title>Genome sequencing of Chryseobacterium taiwanense TPW19.</title>
        <authorList>
            <person name="Tan P.W."/>
            <person name="Chan K.-G."/>
        </authorList>
    </citation>
    <scope>NUCLEOTIDE SEQUENCE [LARGE SCALE GENOMIC DNA]</scope>
    <source>
        <strain evidence="1 2">TPW19</strain>
    </source>
</reference>
<sequence length="276" mass="32622">MKECKIKLSSLEKKLNLIESKFQGEKIELCERALMEIDIPVREIKAVLTEHKFDAVAEEIYFFKIIKPQFISKFIYYSKLLSIEVTIPNAGKTVLKEYFECELLTLKAFYDRYTDFYEYYRRKATFLDHKYFIRNQFDLKTKLEAGLYDYDEKFATSHDHIVSQIIANDLLEKYLLEAITNIDGYNFKTTEEKLILSWSSSKSSLVELLYALYSSHTFNGGNIEFSEIVRYAEKTLHVDLGNFYKTVHEIKNRKTNKTKFLQLLNENLSNKLLEDD</sequence>
<evidence type="ECO:0000313" key="2">
    <source>
        <dbReference type="Proteomes" id="UP000031167"/>
    </source>
</evidence>
<protein>
    <recommendedName>
        <fullName evidence="3">Tetracycline regulation of excision, RteC</fullName>
    </recommendedName>
</protein>
<proteinExistence type="predicted"/>
<dbReference type="InterPro" id="IPR018534">
    <property type="entry name" value="Tet_reg_excision_RteC"/>
</dbReference>
<comment type="caution">
    <text evidence="1">The sequence shown here is derived from an EMBL/GenBank/DDBJ whole genome shotgun (WGS) entry which is preliminary data.</text>
</comment>
<organism evidence="1 2">
    <name type="scientific">Chryseobacterium taiwanense</name>
    <dbReference type="NCBI Taxonomy" id="363331"/>
    <lineage>
        <taxon>Bacteria</taxon>
        <taxon>Pseudomonadati</taxon>
        <taxon>Bacteroidota</taxon>
        <taxon>Flavobacteriia</taxon>
        <taxon>Flavobacteriales</taxon>
        <taxon>Weeksellaceae</taxon>
        <taxon>Chryseobacterium group</taxon>
        <taxon>Chryseobacterium</taxon>
    </lineage>
</organism>